<proteinExistence type="predicted"/>
<keyword evidence="4 6" id="KW-0238">DNA-binding</keyword>
<dbReference type="EMBL" id="JACHDB010000001">
    <property type="protein sequence ID" value="MBB5430052.1"/>
    <property type="molecule type" value="Genomic_DNA"/>
</dbReference>
<dbReference type="InterPro" id="IPR036388">
    <property type="entry name" value="WH-like_DNA-bd_sf"/>
</dbReference>
<evidence type="ECO:0000256" key="2">
    <source>
        <dbReference type="ARBA" id="ARBA00023012"/>
    </source>
</evidence>
<dbReference type="InterPro" id="IPR016032">
    <property type="entry name" value="Sig_transdc_resp-reg_C-effctor"/>
</dbReference>
<dbReference type="CDD" id="cd00383">
    <property type="entry name" value="trans_reg_C"/>
    <property type="match status" value="1"/>
</dbReference>
<organism evidence="9 10">
    <name type="scientific">Nocardiopsis composta</name>
    <dbReference type="NCBI Taxonomy" id="157465"/>
    <lineage>
        <taxon>Bacteria</taxon>
        <taxon>Bacillati</taxon>
        <taxon>Actinomycetota</taxon>
        <taxon>Actinomycetes</taxon>
        <taxon>Streptosporangiales</taxon>
        <taxon>Nocardiopsidaceae</taxon>
        <taxon>Nocardiopsis</taxon>
    </lineage>
</organism>
<keyword evidence="1" id="KW-0597">Phosphoprotein</keyword>
<sequence>MASRTLEQTVPAHRPKPRGATPGVLGLDSLPLPDVPPDQNGGEVVLGTVALGDGTPMLLVGRFLDPADAHPPQASRDSVLHIDREAWQVTVDGRRVELTHQEFALLDLLVSTPGRVFSRTELMRLAWRSPAKPHTRTVDVHVSRLRRKLGPPGARLHSVRSVGYTYRPEDPSGASAARGTPGAAPAPRTPGRPGPEHAAGLRR</sequence>
<keyword evidence="3" id="KW-0805">Transcription regulation</keyword>
<evidence type="ECO:0000256" key="1">
    <source>
        <dbReference type="ARBA" id="ARBA00022553"/>
    </source>
</evidence>
<evidence type="ECO:0000259" key="8">
    <source>
        <dbReference type="PROSITE" id="PS51755"/>
    </source>
</evidence>
<dbReference type="GO" id="GO:0032993">
    <property type="term" value="C:protein-DNA complex"/>
    <property type="evidence" value="ECO:0007669"/>
    <property type="project" value="TreeGrafter"/>
</dbReference>
<feature type="DNA-binding region" description="OmpR/PhoB-type" evidence="6">
    <location>
        <begin position="71"/>
        <end position="168"/>
    </location>
</feature>
<evidence type="ECO:0000256" key="3">
    <source>
        <dbReference type="ARBA" id="ARBA00023015"/>
    </source>
</evidence>
<dbReference type="GO" id="GO:0006355">
    <property type="term" value="P:regulation of DNA-templated transcription"/>
    <property type="evidence" value="ECO:0007669"/>
    <property type="project" value="InterPro"/>
</dbReference>
<dbReference type="GO" id="GO:0005829">
    <property type="term" value="C:cytosol"/>
    <property type="evidence" value="ECO:0007669"/>
    <property type="project" value="TreeGrafter"/>
</dbReference>
<comment type="caution">
    <text evidence="9">The sequence shown here is derived from an EMBL/GenBank/DDBJ whole genome shotgun (WGS) entry which is preliminary data.</text>
</comment>
<name>A0A7W8QGJ6_9ACTN</name>
<dbReference type="Pfam" id="PF00486">
    <property type="entry name" value="Trans_reg_C"/>
    <property type="match status" value="1"/>
</dbReference>
<evidence type="ECO:0000256" key="7">
    <source>
        <dbReference type="SAM" id="MobiDB-lite"/>
    </source>
</evidence>
<reference evidence="9 10" key="1">
    <citation type="submission" date="2020-08" db="EMBL/GenBank/DDBJ databases">
        <title>Sequencing the genomes of 1000 actinobacteria strains.</title>
        <authorList>
            <person name="Klenk H.-P."/>
        </authorList>
    </citation>
    <scope>NUCLEOTIDE SEQUENCE [LARGE SCALE GENOMIC DNA]</scope>
    <source>
        <strain evidence="9 10">DSM 44551</strain>
    </source>
</reference>
<dbReference type="SMART" id="SM00862">
    <property type="entry name" value="Trans_reg_C"/>
    <property type="match status" value="1"/>
</dbReference>
<gene>
    <name evidence="9" type="ORF">HDA36_000136</name>
</gene>
<dbReference type="PANTHER" id="PTHR48111">
    <property type="entry name" value="REGULATOR OF RPOS"/>
    <property type="match status" value="1"/>
</dbReference>
<dbReference type="Proteomes" id="UP000572635">
    <property type="component" value="Unassembled WGS sequence"/>
</dbReference>
<evidence type="ECO:0000256" key="6">
    <source>
        <dbReference type="PROSITE-ProRule" id="PRU01091"/>
    </source>
</evidence>
<feature type="region of interest" description="Disordered" evidence="7">
    <location>
        <begin position="164"/>
        <end position="203"/>
    </location>
</feature>
<keyword evidence="10" id="KW-1185">Reference proteome</keyword>
<keyword evidence="5" id="KW-0804">Transcription</keyword>
<accession>A0A7W8QGJ6</accession>
<evidence type="ECO:0000313" key="10">
    <source>
        <dbReference type="Proteomes" id="UP000572635"/>
    </source>
</evidence>
<evidence type="ECO:0000256" key="4">
    <source>
        <dbReference type="ARBA" id="ARBA00023125"/>
    </source>
</evidence>
<dbReference type="Gene3D" id="1.10.10.10">
    <property type="entry name" value="Winged helix-like DNA-binding domain superfamily/Winged helix DNA-binding domain"/>
    <property type="match status" value="1"/>
</dbReference>
<dbReference type="RefSeq" id="WP_221331400.1">
    <property type="nucleotide sequence ID" value="NZ_BAAAJD010000107.1"/>
</dbReference>
<evidence type="ECO:0000256" key="5">
    <source>
        <dbReference type="ARBA" id="ARBA00023163"/>
    </source>
</evidence>
<dbReference type="InterPro" id="IPR039420">
    <property type="entry name" value="WalR-like"/>
</dbReference>
<feature type="compositionally biased region" description="Low complexity" evidence="7">
    <location>
        <begin position="171"/>
        <end position="186"/>
    </location>
</feature>
<feature type="region of interest" description="Disordered" evidence="7">
    <location>
        <begin position="1"/>
        <end position="25"/>
    </location>
</feature>
<evidence type="ECO:0000313" key="9">
    <source>
        <dbReference type="EMBL" id="MBB5430052.1"/>
    </source>
</evidence>
<dbReference type="InterPro" id="IPR001867">
    <property type="entry name" value="OmpR/PhoB-type_DNA-bd"/>
</dbReference>
<dbReference type="GO" id="GO:0000976">
    <property type="term" value="F:transcription cis-regulatory region binding"/>
    <property type="evidence" value="ECO:0007669"/>
    <property type="project" value="TreeGrafter"/>
</dbReference>
<dbReference type="AlphaFoldDB" id="A0A7W8QGJ6"/>
<feature type="domain" description="OmpR/PhoB-type" evidence="8">
    <location>
        <begin position="71"/>
        <end position="168"/>
    </location>
</feature>
<dbReference type="SUPFAM" id="SSF46894">
    <property type="entry name" value="C-terminal effector domain of the bipartite response regulators"/>
    <property type="match status" value="1"/>
</dbReference>
<keyword evidence="2" id="KW-0902">Two-component regulatory system</keyword>
<dbReference type="PANTHER" id="PTHR48111:SF1">
    <property type="entry name" value="TWO-COMPONENT RESPONSE REGULATOR ORR33"/>
    <property type="match status" value="1"/>
</dbReference>
<protein>
    <recommendedName>
        <fullName evidence="8">OmpR/PhoB-type domain-containing protein</fullName>
    </recommendedName>
</protein>
<dbReference type="GO" id="GO:0000156">
    <property type="term" value="F:phosphorelay response regulator activity"/>
    <property type="evidence" value="ECO:0007669"/>
    <property type="project" value="TreeGrafter"/>
</dbReference>
<dbReference type="PROSITE" id="PS51755">
    <property type="entry name" value="OMPR_PHOB"/>
    <property type="match status" value="1"/>
</dbReference>